<dbReference type="STRING" id="1344416.A0A138ZX76"/>
<dbReference type="Pfam" id="PF00394">
    <property type="entry name" value="Cu-oxidase"/>
    <property type="match status" value="1"/>
</dbReference>
<feature type="domain" description="Plastocyanin-like" evidence="6">
    <location>
        <begin position="161"/>
        <end position="319"/>
    </location>
</feature>
<evidence type="ECO:0000259" key="7">
    <source>
        <dbReference type="Pfam" id="PF07731"/>
    </source>
</evidence>
<dbReference type="PROSITE" id="PS00079">
    <property type="entry name" value="MULTICOPPER_OXIDASE1"/>
    <property type="match status" value="1"/>
</dbReference>
<reference evidence="9 10" key="1">
    <citation type="journal article" date="2015" name="Genome Biol. Evol.">
        <title>Phylogenomic analyses indicate that early fungi evolved digesting cell walls of algal ancestors of land plants.</title>
        <authorList>
            <person name="Chang Y."/>
            <person name="Wang S."/>
            <person name="Sekimoto S."/>
            <person name="Aerts A.L."/>
            <person name="Choi C."/>
            <person name="Clum A."/>
            <person name="LaButti K.M."/>
            <person name="Lindquist E.A."/>
            <person name="Yee Ngan C."/>
            <person name="Ohm R.A."/>
            <person name="Salamov A.A."/>
            <person name="Grigoriev I.V."/>
            <person name="Spatafora J.W."/>
            <person name="Berbee M.L."/>
        </authorList>
    </citation>
    <scope>NUCLEOTIDE SEQUENCE [LARGE SCALE GENOMIC DNA]</scope>
    <source>
        <strain evidence="9 10">JEL478</strain>
    </source>
</reference>
<evidence type="ECO:0000256" key="5">
    <source>
        <dbReference type="SAM" id="SignalP"/>
    </source>
</evidence>
<feature type="chain" id="PRO_5007295790" evidence="5">
    <location>
        <begin position="20"/>
        <end position="561"/>
    </location>
</feature>
<dbReference type="InterPro" id="IPR033138">
    <property type="entry name" value="Cu_oxidase_CS"/>
</dbReference>
<comment type="similarity">
    <text evidence="1">Belongs to the multicopper oxidase family.</text>
</comment>
<dbReference type="InterPro" id="IPR011706">
    <property type="entry name" value="Cu-oxidase_C"/>
</dbReference>
<name>A0A138ZX76_GONPJ</name>
<evidence type="ECO:0000256" key="4">
    <source>
        <dbReference type="ARBA" id="ARBA00023008"/>
    </source>
</evidence>
<feature type="domain" description="Plastocyanin-like" evidence="8">
    <location>
        <begin position="38"/>
        <end position="151"/>
    </location>
</feature>
<dbReference type="PANTHER" id="PTHR11709:SF511">
    <property type="entry name" value="LACCASE"/>
    <property type="match status" value="1"/>
</dbReference>
<sequence>MRSWATFVALAAAISSVFAAPTSDSYYTPTKFFTLNLRTENVAPDGYPVQMKLANHQIDYAIEVNAGDTVSVTVINNLGAPTSIHWHGMFQRGTPWMDGAGGVTQCPIPPGGSYVYTFNVGQQVGTYWWHAHYISGYVDGIRGPFIIHDPKDPYKGQYSEEKVITLVDHYHNTSAYLLDYCAFEPVPESGLINGVGVYDCKFAKPGSGCRPASPYVLNFTPGKTYRLRLINEGAMAPFEFSIDNHVMTVIESDGVYTNPTVVDNVRILPSQRYSVLVTANQRVSNYFIRATMDVAMWAPAPVDLNGLNPNVTGIVRYAGAPARTPTSTSNITNPLDAYHLGELNGLTSDTLPDDFNQTLYFGFSLQPNDENITRAAISITDSDDLVNIDDSQYRVPSYPDLLSVVGGKNASQLPATSNAVNVYNGTYVYLQVRNDDAVEHVFHLHGHTFWVINSGKLLHADKAATYPRRDAIQVPPCTGGKGGGGEASCLKGYVGLLIKFDNPGVWLFHCHIEWHMSAGLLFTFVNNAGLANAATAAKIPRAAYSCANNHKGEDLFGLGVI</sequence>
<dbReference type="Gene3D" id="2.60.40.420">
    <property type="entry name" value="Cupredoxins - blue copper proteins"/>
    <property type="match status" value="3"/>
</dbReference>
<dbReference type="GO" id="GO:0016491">
    <property type="term" value="F:oxidoreductase activity"/>
    <property type="evidence" value="ECO:0007669"/>
    <property type="project" value="UniProtKB-KW"/>
</dbReference>
<dbReference type="AlphaFoldDB" id="A0A138ZX76"/>
<feature type="signal peptide" evidence="5">
    <location>
        <begin position="1"/>
        <end position="19"/>
    </location>
</feature>
<organism evidence="9 10">
    <name type="scientific">Gonapodya prolifera (strain JEL478)</name>
    <name type="common">Monoblepharis prolifera</name>
    <dbReference type="NCBI Taxonomy" id="1344416"/>
    <lineage>
        <taxon>Eukaryota</taxon>
        <taxon>Fungi</taxon>
        <taxon>Fungi incertae sedis</taxon>
        <taxon>Chytridiomycota</taxon>
        <taxon>Chytridiomycota incertae sedis</taxon>
        <taxon>Monoblepharidomycetes</taxon>
        <taxon>Monoblepharidales</taxon>
        <taxon>Gonapodyaceae</taxon>
        <taxon>Gonapodya</taxon>
    </lineage>
</organism>
<evidence type="ECO:0000259" key="6">
    <source>
        <dbReference type="Pfam" id="PF00394"/>
    </source>
</evidence>
<dbReference type="OMA" id="PEYLKFP"/>
<feature type="domain" description="Plastocyanin-like" evidence="7">
    <location>
        <begin position="408"/>
        <end position="527"/>
    </location>
</feature>
<dbReference type="EMBL" id="KQ965891">
    <property type="protein sequence ID" value="KXS09097.1"/>
    <property type="molecule type" value="Genomic_DNA"/>
</dbReference>
<evidence type="ECO:0000313" key="9">
    <source>
        <dbReference type="EMBL" id="KXS09097.1"/>
    </source>
</evidence>
<dbReference type="Pfam" id="PF07731">
    <property type="entry name" value="Cu-oxidase_2"/>
    <property type="match status" value="1"/>
</dbReference>
<keyword evidence="2" id="KW-0479">Metal-binding</keyword>
<dbReference type="InterPro" id="IPR045087">
    <property type="entry name" value="Cu-oxidase_fam"/>
</dbReference>
<keyword evidence="10" id="KW-1185">Reference proteome</keyword>
<evidence type="ECO:0000256" key="2">
    <source>
        <dbReference type="ARBA" id="ARBA00022723"/>
    </source>
</evidence>
<dbReference type="GO" id="GO:0005507">
    <property type="term" value="F:copper ion binding"/>
    <property type="evidence" value="ECO:0007669"/>
    <property type="project" value="InterPro"/>
</dbReference>
<dbReference type="Pfam" id="PF07732">
    <property type="entry name" value="Cu-oxidase_3"/>
    <property type="match status" value="1"/>
</dbReference>
<dbReference type="InterPro" id="IPR008972">
    <property type="entry name" value="Cupredoxin"/>
</dbReference>
<evidence type="ECO:0000256" key="1">
    <source>
        <dbReference type="ARBA" id="ARBA00010609"/>
    </source>
</evidence>
<keyword evidence="5" id="KW-0732">Signal</keyword>
<dbReference type="Proteomes" id="UP000070544">
    <property type="component" value="Unassembled WGS sequence"/>
</dbReference>
<dbReference type="PROSITE" id="PS00080">
    <property type="entry name" value="MULTICOPPER_OXIDASE2"/>
    <property type="match status" value="1"/>
</dbReference>
<gene>
    <name evidence="9" type="ORF">M427DRAFT_105991</name>
</gene>
<evidence type="ECO:0000259" key="8">
    <source>
        <dbReference type="Pfam" id="PF07732"/>
    </source>
</evidence>
<evidence type="ECO:0000313" key="10">
    <source>
        <dbReference type="Proteomes" id="UP000070544"/>
    </source>
</evidence>
<dbReference type="InterPro" id="IPR002355">
    <property type="entry name" value="Cu_oxidase_Cu_BS"/>
</dbReference>
<evidence type="ECO:0000256" key="3">
    <source>
        <dbReference type="ARBA" id="ARBA00023002"/>
    </source>
</evidence>
<dbReference type="OrthoDB" id="2121828at2759"/>
<dbReference type="InterPro" id="IPR001117">
    <property type="entry name" value="Cu-oxidase_2nd"/>
</dbReference>
<dbReference type="PANTHER" id="PTHR11709">
    <property type="entry name" value="MULTI-COPPER OXIDASE"/>
    <property type="match status" value="1"/>
</dbReference>
<proteinExistence type="inferred from homology"/>
<accession>A0A138ZX76</accession>
<protein>
    <submittedName>
        <fullName evidence="9">Multicopper oxidase</fullName>
    </submittedName>
</protein>
<keyword evidence="3" id="KW-0560">Oxidoreductase</keyword>
<dbReference type="FunFam" id="2.60.40.420:FF:000045">
    <property type="entry name" value="Laccase 2"/>
    <property type="match status" value="1"/>
</dbReference>
<keyword evidence="4" id="KW-0186">Copper</keyword>
<dbReference type="SUPFAM" id="SSF49503">
    <property type="entry name" value="Cupredoxins"/>
    <property type="match status" value="3"/>
</dbReference>
<dbReference type="InterPro" id="IPR011707">
    <property type="entry name" value="Cu-oxidase-like_N"/>
</dbReference>